<gene>
    <name evidence="2" type="ORF">MCHLO_00353</name>
</gene>
<feature type="compositionally biased region" description="Basic and acidic residues" evidence="1">
    <location>
        <begin position="176"/>
        <end position="185"/>
    </location>
</feature>
<feature type="region of interest" description="Disordered" evidence="1">
    <location>
        <begin position="149"/>
        <end position="170"/>
    </location>
</feature>
<feature type="region of interest" description="Disordered" evidence="1">
    <location>
        <begin position="176"/>
        <end position="195"/>
    </location>
</feature>
<dbReference type="Proteomes" id="UP000815677">
    <property type="component" value="Unassembled WGS sequence"/>
</dbReference>
<proteinExistence type="predicted"/>
<feature type="non-terminal residue" evidence="2">
    <location>
        <position position="1"/>
    </location>
</feature>
<protein>
    <recommendedName>
        <fullName evidence="4">SNF2 N-terminal domain-containing protein</fullName>
    </recommendedName>
</protein>
<feature type="region of interest" description="Disordered" evidence="1">
    <location>
        <begin position="202"/>
        <end position="260"/>
    </location>
</feature>
<sequence length="479" mass="53086">SEEHLAAVKKNKELLAAFDGPTGKDTPLFATSLLVQGFHREKIRFVFFLEPPHSMYDYEQGANRVSRDNQRGEVHLISSPKDPADWLRDQPPEIELGVHRLRQLVATDDVCRRAITSSWFDGVYTTCMTTDKTAPGPVEFCDVCQRRAKENDPPQTPVPVPDLESRTIVGRRETQVQRLMERPEKPVAQPTSRKPFVSAMVAPRNAGKPPPTQPVAGPSSATQTQGVKRPGTATGEPPTKRQAPANPQPALHAPARSAQIAPRSRLPIPTAPIPASGIPLPKTHAQILLTDGHHVRRHLQAQSLIWSQRRGHVQSTWYEGLAFLAQACSRCAILGLPNPDQHPTDQCPEPIRKSQAKIQFGPGCCWTCTTPERDDGWHKDHGVGESCPHRGVVLPAIYAYLFHPPNGSRSAVSAEWIPSAVASPGKPLNESAFVDWALQSVPDHGPMKNIHKLFIWILHHRKLIKLPQELRFMYPATDL</sequence>
<evidence type="ECO:0000256" key="1">
    <source>
        <dbReference type="SAM" id="MobiDB-lite"/>
    </source>
</evidence>
<evidence type="ECO:0000313" key="3">
    <source>
        <dbReference type="Proteomes" id="UP000815677"/>
    </source>
</evidence>
<evidence type="ECO:0008006" key="4">
    <source>
        <dbReference type="Google" id="ProtNLM"/>
    </source>
</evidence>
<evidence type="ECO:0000313" key="2">
    <source>
        <dbReference type="EMBL" id="GAT42644.1"/>
    </source>
</evidence>
<dbReference type="EMBL" id="DF838157">
    <property type="protein sequence ID" value="GAT42644.1"/>
    <property type="molecule type" value="Genomic_DNA"/>
</dbReference>
<reference evidence="2" key="1">
    <citation type="submission" date="2014-09" db="EMBL/GenBank/DDBJ databases">
        <title>Genome sequence of the luminous mushroom Mycena chlorophos for searching fungal bioluminescence genes.</title>
        <authorList>
            <person name="Tanaka Y."/>
            <person name="Kasuga D."/>
            <person name="Oba Y."/>
            <person name="Hase S."/>
            <person name="Sato K."/>
            <person name="Oba Y."/>
            <person name="Sakakibara Y."/>
        </authorList>
    </citation>
    <scope>NUCLEOTIDE SEQUENCE</scope>
</reference>
<keyword evidence="3" id="KW-1185">Reference proteome</keyword>
<dbReference type="InterPro" id="IPR027417">
    <property type="entry name" value="P-loop_NTPase"/>
</dbReference>
<name>A0ABQ0KUR9_MYCCL</name>
<organism evidence="2 3">
    <name type="scientific">Mycena chlorophos</name>
    <name type="common">Agaric fungus</name>
    <name type="synonym">Agaricus chlorophos</name>
    <dbReference type="NCBI Taxonomy" id="658473"/>
    <lineage>
        <taxon>Eukaryota</taxon>
        <taxon>Fungi</taxon>
        <taxon>Dikarya</taxon>
        <taxon>Basidiomycota</taxon>
        <taxon>Agaricomycotina</taxon>
        <taxon>Agaricomycetes</taxon>
        <taxon>Agaricomycetidae</taxon>
        <taxon>Agaricales</taxon>
        <taxon>Marasmiineae</taxon>
        <taxon>Mycenaceae</taxon>
        <taxon>Mycena</taxon>
    </lineage>
</organism>
<accession>A0ABQ0KUR9</accession>
<dbReference type="SUPFAM" id="SSF52540">
    <property type="entry name" value="P-loop containing nucleoside triphosphate hydrolases"/>
    <property type="match status" value="1"/>
</dbReference>
<dbReference type="Gene3D" id="3.40.50.300">
    <property type="entry name" value="P-loop containing nucleotide triphosphate hydrolases"/>
    <property type="match status" value="1"/>
</dbReference>